<evidence type="ECO:0000313" key="1">
    <source>
        <dbReference type="EMBL" id="OAI00898.1"/>
    </source>
</evidence>
<accession>A0A177M585</accession>
<gene>
    <name evidence="1" type="ORF">A1353_18990</name>
</gene>
<comment type="caution">
    <text evidence="1">The sequence shown here is derived from an EMBL/GenBank/DDBJ whole genome shotgun (WGS) entry which is preliminary data.</text>
</comment>
<reference evidence="1 2" key="1">
    <citation type="submission" date="2016-03" db="EMBL/GenBank/DDBJ databases">
        <authorList>
            <person name="Ploux O."/>
        </authorList>
    </citation>
    <scope>NUCLEOTIDE SEQUENCE [LARGE SCALE GENOMIC DNA]</scope>
    <source>
        <strain evidence="1 2">R-45371</strain>
    </source>
</reference>
<evidence type="ECO:0000313" key="2">
    <source>
        <dbReference type="Proteomes" id="UP000077763"/>
    </source>
</evidence>
<name>A0A177M585_METMH</name>
<dbReference type="RefSeq" id="WP_064037733.1">
    <property type="nucleotide sequence ID" value="NZ_LUUH01000074.1"/>
</dbReference>
<dbReference type="AlphaFoldDB" id="A0A177M585"/>
<protein>
    <submittedName>
        <fullName evidence="1">Uncharacterized protein</fullName>
    </submittedName>
</protein>
<sequence length="185" mass="21589">MLSPNSSIKQIKLEAKLLKKERGIQYSKALEQISQRHGFQSWHQANKQNQTSNVTGQLQTKQQYPFRFIMDRKDADGDFSKGSDSDYMEDDDLFESVLAVGLEKRFDIQEAHECIADLIFLRHKSATPKTPFEAVKIITDHFFFPPLCIWLDGIEYIRANDPKVPVLEIWHGYSHKEFFDEEEFS</sequence>
<dbReference type="Proteomes" id="UP000077763">
    <property type="component" value="Unassembled WGS sequence"/>
</dbReference>
<proteinExistence type="predicted"/>
<organism evidence="1 2">
    <name type="scientific">Methylomonas methanica</name>
    <dbReference type="NCBI Taxonomy" id="421"/>
    <lineage>
        <taxon>Bacteria</taxon>
        <taxon>Pseudomonadati</taxon>
        <taxon>Pseudomonadota</taxon>
        <taxon>Gammaproteobacteria</taxon>
        <taxon>Methylococcales</taxon>
        <taxon>Methylococcaceae</taxon>
        <taxon>Methylomonas</taxon>
    </lineage>
</organism>
<dbReference type="EMBL" id="LUUH01000074">
    <property type="protein sequence ID" value="OAI00898.1"/>
    <property type="molecule type" value="Genomic_DNA"/>
</dbReference>